<keyword evidence="5" id="KW-1185">Reference proteome</keyword>
<keyword evidence="2" id="KW-0012">Acyltransferase</keyword>
<protein>
    <submittedName>
        <fullName evidence="4">Acetyltransferase (GNAT) family protein</fullName>
    </submittedName>
</protein>
<dbReference type="PROSITE" id="PS51186">
    <property type="entry name" value="GNAT"/>
    <property type="match status" value="1"/>
</dbReference>
<sequence>MTITVKRSEDQEGWIASRDGAVIGELHPWPAPDRKLRLFFGDTEPAAYEPLIDKVTGPCLTTVDEADRPTVDALRALGFTPVRREVRLEIPVTRASFDVPAGYRLISAADTGVQDLMALDDALRTDVPGAEGWESDEASFREQTYDSPYFDPATYLVAVDPENTYAGLVRIWNGPRPLPRLGLIGVLRNHRRRGLARALVSAALTVLADRGASLVTAEADETNTASLTLLASFGAVQVGADLELAR</sequence>
<evidence type="ECO:0000313" key="4">
    <source>
        <dbReference type="EMBL" id="TDU90211.1"/>
    </source>
</evidence>
<dbReference type="OrthoDB" id="9799092at2"/>
<evidence type="ECO:0000256" key="1">
    <source>
        <dbReference type="ARBA" id="ARBA00022679"/>
    </source>
</evidence>
<dbReference type="PANTHER" id="PTHR43877">
    <property type="entry name" value="AMINOALKYLPHOSPHONATE N-ACETYLTRANSFERASE-RELATED-RELATED"/>
    <property type="match status" value="1"/>
</dbReference>
<proteinExistence type="predicted"/>
<dbReference type="InterPro" id="IPR050832">
    <property type="entry name" value="Bact_Acetyltransf"/>
</dbReference>
<dbReference type="GO" id="GO:0016747">
    <property type="term" value="F:acyltransferase activity, transferring groups other than amino-acyl groups"/>
    <property type="evidence" value="ECO:0007669"/>
    <property type="project" value="InterPro"/>
</dbReference>
<name>A0A4R7TDJ1_9ACTN</name>
<dbReference type="Pfam" id="PF00583">
    <property type="entry name" value="Acetyltransf_1"/>
    <property type="match status" value="1"/>
</dbReference>
<dbReference type="Gene3D" id="3.40.630.30">
    <property type="match status" value="1"/>
</dbReference>
<dbReference type="Proteomes" id="UP000295151">
    <property type="component" value="Unassembled WGS sequence"/>
</dbReference>
<evidence type="ECO:0000313" key="5">
    <source>
        <dbReference type="Proteomes" id="UP000295151"/>
    </source>
</evidence>
<dbReference type="RefSeq" id="WP_133980152.1">
    <property type="nucleotide sequence ID" value="NZ_SOCE01000001.1"/>
</dbReference>
<gene>
    <name evidence="4" type="ORF">EV138_3796</name>
</gene>
<organism evidence="4 5">
    <name type="scientific">Kribbella voronezhensis</name>
    <dbReference type="NCBI Taxonomy" id="2512212"/>
    <lineage>
        <taxon>Bacteria</taxon>
        <taxon>Bacillati</taxon>
        <taxon>Actinomycetota</taxon>
        <taxon>Actinomycetes</taxon>
        <taxon>Propionibacteriales</taxon>
        <taxon>Kribbellaceae</taxon>
        <taxon>Kribbella</taxon>
    </lineage>
</organism>
<dbReference type="SUPFAM" id="SSF55729">
    <property type="entry name" value="Acyl-CoA N-acyltransferases (Nat)"/>
    <property type="match status" value="1"/>
</dbReference>
<feature type="domain" description="N-acetyltransferase" evidence="3">
    <location>
        <begin position="117"/>
        <end position="246"/>
    </location>
</feature>
<dbReference type="CDD" id="cd04301">
    <property type="entry name" value="NAT_SF"/>
    <property type="match status" value="1"/>
</dbReference>
<reference evidence="4 5" key="1">
    <citation type="submission" date="2019-03" db="EMBL/GenBank/DDBJ databases">
        <title>Genomic Encyclopedia of Type Strains, Phase III (KMG-III): the genomes of soil and plant-associated and newly described type strains.</title>
        <authorList>
            <person name="Whitman W."/>
        </authorList>
    </citation>
    <scope>NUCLEOTIDE SEQUENCE [LARGE SCALE GENOMIC DNA]</scope>
    <source>
        <strain evidence="4 5">VKM Ac-2575</strain>
    </source>
</reference>
<accession>A0A4R7TDJ1</accession>
<dbReference type="InterPro" id="IPR000182">
    <property type="entry name" value="GNAT_dom"/>
</dbReference>
<dbReference type="EMBL" id="SOCE01000001">
    <property type="protein sequence ID" value="TDU90211.1"/>
    <property type="molecule type" value="Genomic_DNA"/>
</dbReference>
<comment type="caution">
    <text evidence="4">The sequence shown here is derived from an EMBL/GenBank/DDBJ whole genome shotgun (WGS) entry which is preliminary data.</text>
</comment>
<dbReference type="AlphaFoldDB" id="A0A4R7TDJ1"/>
<evidence type="ECO:0000256" key="2">
    <source>
        <dbReference type="ARBA" id="ARBA00023315"/>
    </source>
</evidence>
<dbReference type="InterPro" id="IPR016181">
    <property type="entry name" value="Acyl_CoA_acyltransferase"/>
</dbReference>
<evidence type="ECO:0000259" key="3">
    <source>
        <dbReference type="PROSITE" id="PS51186"/>
    </source>
</evidence>
<keyword evidence="1 4" id="KW-0808">Transferase</keyword>
<dbReference type="PANTHER" id="PTHR43877:SF2">
    <property type="entry name" value="AMINOALKYLPHOSPHONATE N-ACETYLTRANSFERASE-RELATED"/>
    <property type="match status" value="1"/>
</dbReference>